<dbReference type="RefSeq" id="WP_291580740.1">
    <property type="nucleotide sequence ID" value="NZ_JBBMEI010000029.1"/>
</dbReference>
<evidence type="ECO:0000313" key="6">
    <source>
        <dbReference type="EMBL" id="MEQ2358715.1"/>
    </source>
</evidence>
<dbReference type="EC" id="2.7.13.3" evidence="2"/>
<evidence type="ECO:0000313" key="7">
    <source>
        <dbReference type="Proteomes" id="UP001446032"/>
    </source>
</evidence>
<keyword evidence="7" id="KW-1185">Reference proteome</keyword>
<accession>A0ABV1AKM2</accession>
<evidence type="ECO:0000256" key="4">
    <source>
        <dbReference type="ARBA" id="ARBA00022777"/>
    </source>
</evidence>
<dbReference type="Proteomes" id="UP001446032">
    <property type="component" value="Unassembled WGS sequence"/>
</dbReference>
<evidence type="ECO:0000259" key="5">
    <source>
        <dbReference type="PROSITE" id="PS50112"/>
    </source>
</evidence>
<keyword evidence="4" id="KW-0418">Kinase</keyword>
<dbReference type="InterPro" id="IPR013655">
    <property type="entry name" value="PAS_fold_3"/>
</dbReference>
<dbReference type="PANTHER" id="PTHR43047">
    <property type="entry name" value="TWO-COMPONENT HISTIDINE PROTEIN KINASE"/>
    <property type="match status" value="1"/>
</dbReference>
<dbReference type="EMBL" id="JBBMEI010000029">
    <property type="protein sequence ID" value="MEQ2358715.1"/>
    <property type="molecule type" value="Genomic_DNA"/>
</dbReference>
<comment type="caution">
    <text evidence="6">The sequence shown here is derived from an EMBL/GenBank/DDBJ whole genome shotgun (WGS) entry which is preliminary data.</text>
</comment>
<evidence type="ECO:0000256" key="3">
    <source>
        <dbReference type="ARBA" id="ARBA00022679"/>
    </source>
</evidence>
<dbReference type="Gene3D" id="3.30.450.20">
    <property type="entry name" value="PAS domain"/>
    <property type="match status" value="1"/>
</dbReference>
<dbReference type="CDD" id="cd00130">
    <property type="entry name" value="PAS"/>
    <property type="match status" value="1"/>
</dbReference>
<dbReference type="PANTHER" id="PTHR43047:SF72">
    <property type="entry name" value="OSMOSENSING HISTIDINE PROTEIN KINASE SLN1"/>
    <property type="match status" value="1"/>
</dbReference>
<dbReference type="Pfam" id="PF08447">
    <property type="entry name" value="PAS_3"/>
    <property type="match status" value="1"/>
</dbReference>
<dbReference type="NCBIfam" id="TIGR00229">
    <property type="entry name" value="sensory_box"/>
    <property type="match status" value="1"/>
</dbReference>
<dbReference type="InterPro" id="IPR003661">
    <property type="entry name" value="HisK_dim/P_dom"/>
</dbReference>
<dbReference type="InterPro" id="IPR000014">
    <property type="entry name" value="PAS"/>
</dbReference>
<dbReference type="Pfam" id="PF00512">
    <property type="entry name" value="HisKA"/>
    <property type="match status" value="1"/>
</dbReference>
<evidence type="ECO:0000256" key="1">
    <source>
        <dbReference type="ARBA" id="ARBA00000085"/>
    </source>
</evidence>
<name>A0ABV1AKM2_9FIRM</name>
<dbReference type="CDD" id="cd00082">
    <property type="entry name" value="HisKA"/>
    <property type="match status" value="1"/>
</dbReference>
<dbReference type="PROSITE" id="PS50112">
    <property type="entry name" value="PAS"/>
    <property type="match status" value="1"/>
</dbReference>
<protein>
    <recommendedName>
        <fullName evidence="2">histidine kinase</fullName>
        <ecNumber evidence="2">2.7.13.3</ecNumber>
    </recommendedName>
</protein>
<sequence length="172" mass="19657">MRKQLDIITSAIPGGIKISNDDESYSFKYVSEQYAAMLGYTVEEFMEASNGSVVGIAHPDDLESGIAEALEQYKKADHYEITYRMRCKDGSWKYIEDHDHKVFAPDGKIEHRNLILDKNELVQKTIELESEKKANAAKTAFLSRMSHDIRTPLNGIIGLLEIDRRQNNFDRT</sequence>
<gene>
    <name evidence="6" type="ORF">WMO75_10280</name>
</gene>
<comment type="catalytic activity">
    <reaction evidence="1">
        <text>ATP + protein L-histidine = ADP + protein N-phospho-L-histidine.</text>
        <dbReference type="EC" id="2.7.13.3"/>
    </reaction>
</comment>
<dbReference type="SUPFAM" id="SSF55785">
    <property type="entry name" value="PYP-like sensor domain (PAS domain)"/>
    <property type="match status" value="1"/>
</dbReference>
<proteinExistence type="predicted"/>
<dbReference type="SUPFAM" id="SSF47384">
    <property type="entry name" value="Homodimeric domain of signal transducing histidine kinase"/>
    <property type="match status" value="1"/>
</dbReference>
<dbReference type="Gene3D" id="1.10.287.130">
    <property type="match status" value="1"/>
</dbReference>
<reference evidence="6 7" key="1">
    <citation type="submission" date="2024-03" db="EMBL/GenBank/DDBJ databases">
        <title>Human intestinal bacterial collection.</title>
        <authorList>
            <person name="Pauvert C."/>
            <person name="Hitch T.C.A."/>
            <person name="Clavel T."/>
        </authorList>
    </citation>
    <scope>NUCLEOTIDE SEQUENCE [LARGE SCALE GENOMIC DNA]</scope>
    <source>
        <strain evidence="6 7">CLA-AA-H95</strain>
    </source>
</reference>
<dbReference type="InterPro" id="IPR035965">
    <property type="entry name" value="PAS-like_dom_sf"/>
</dbReference>
<keyword evidence="3" id="KW-0808">Transferase</keyword>
<organism evidence="6 7">
    <name type="scientific">Blautia intestinihominis</name>
    <dbReference type="NCBI Taxonomy" id="3133152"/>
    <lineage>
        <taxon>Bacteria</taxon>
        <taxon>Bacillati</taxon>
        <taxon>Bacillota</taxon>
        <taxon>Clostridia</taxon>
        <taxon>Lachnospirales</taxon>
        <taxon>Lachnospiraceae</taxon>
        <taxon>Blautia</taxon>
    </lineage>
</organism>
<feature type="domain" description="PAS" evidence="5">
    <location>
        <begin position="1"/>
        <end position="63"/>
    </location>
</feature>
<dbReference type="InterPro" id="IPR036097">
    <property type="entry name" value="HisK_dim/P_sf"/>
</dbReference>
<evidence type="ECO:0000256" key="2">
    <source>
        <dbReference type="ARBA" id="ARBA00012438"/>
    </source>
</evidence>